<gene>
    <name evidence="1" type="ORF">UT19_C0005G0025</name>
</gene>
<evidence type="ECO:0000313" key="1">
    <source>
        <dbReference type="EMBL" id="KKQ94010.1"/>
    </source>
</evidence>
<dbReference type="EMBL" id="LBVW01000005">
    <property type="protein sequence ID" value="KKQ94010.1"/>
    <property type="molecule type" value="Genomic_DNA"/>
</dbReference>
<name>A0A0G0M116_9BACT</name>
<evidence type="ECO:0000313" key="2">
    <source>
        <dbReference type="Proteomes" id="UP000034932"/>
    </source>
</evidence>
<dbReference type="Proteomes" id="UP000034932">
    <property type="component" value="Unassembled WGS sequence"/>
</dbReference>
<reference evidence="1 2" key="1">
    <citation type="journal article" date="2015" name="Nature">
        <title>rRNA introns, odd ribosomes, and small enigmatic genomes across a large radiation of phyla.</title>
        <authorList>
            <person name="Brown C.T."/>
            <person name="Hug L.A."/>
            <person name="Thomas B.C."/>
            <person name="Sharon I."/>
            <person name="Castelle C.J."/>
            <person name="Singh A."/>
            <person name="Wilkins M.J."/>
            <person name="Williams K.H."/>
            <person name="Banfield J.F."/>
        </authorList>
    </citation>
    <scope>NUCLEOTIDE SEQUENCE [LARGE SCALE GENOMIC DNA]</scope>
</reference>
<protein>
    <submittedName>
        <fullName evidence="1">Uncharacterized protein</fullName>
    </submittedName>
</protein>
<proteinExistence type="predicted"/>
<dbReference type="AlphaFoldDB" id="A0A0G0M116"/>
<organism evidence="1 2">
    <name type="scientific">Candidatus Woesebacteria bacterium GW2011_GWB1_39_10b</name>
    <dbReference type="NCBI Taxonomy" id="1618573"/>
    <lineage>
        <taxon>Bacteria</taxon>
        <taxon>Candidatus Woeseibacteriota</taxon>
    </lineage>
</organism>
<comment type="caution">
    <text evidence="1">The sequence shown here is derived from an EMBL/GenBank/DDBJ whole genome shotgun (WGS) entry which is preliminary data.</text>
</comment>
<sequence length="154" mass="17991">MDQIISYSGKEGLLKVTINSLEAKRELLVFETSYASLNNLFTKKQAENIRAEFLKRKIKIRELTNHAFHEQYTDVPDFHEKVMAIRYINPNKLNILVETLVYNNVVAIYEPKEGGFCVEIHSKELANQQRQLFEFIWKQADRPIIGKNGRTSIF</sequence>
<accession>A0A0G0M116</accession>